<dbReference type="InterPro" id="IPR044878">
    <property type="entry name" value="UbiA_sf"/>
</dbReference>
<dbReference type="InterPro" id="IPR030470">
    <property type="entry name" value="UbiA_prenylTrfase_CS"/>
</dbReference>
<comment type="pathway">
    <text evidence="3">Secondary metabolite biosynthesis; terpenoid biosynthesis.</text>
</comment>
<evidence type="ECO:0000256" key="2">
    <source>
        <dbReference type="ARBA" id="ARBA00004141"/>
    </source>
</evidence>
<evidence type="ECO:0000313" key="11">
    <source>
        <dbReference type="Proteomes" id="UP000190744"/>
    </source>
</evidence>
<dbReference type="Gene3D" id="1.10.357.140">
    <property type="entry name" value="UbiA prenyltransferase"/>
    <property type="match status" value="1"/>
</dbReference>
<dbReference type="UniPathway" id="UPA00213"/>
<reference evidence="11" key="1">
    <citation type="submission" date="2015-09" db="EMBL/GenBank/DDBJ databases">
        <authorList>
            <person name="Fill T.P."/>
            <person name="Baretta J.F."/>
            <person name="de Almeida L.G."/>
            <person name="Rocha M."/>
            <person name="de Souza D.H."/>
            <person name="Malavazi I."/>
            <person name="Cerdeira L.T."/>
            <person name="Hong H."/>
            <person name="Samborskyy M."/>
            <person name="de Vasconcelos A.T."/>
            <person name="Leadlay P."/>
            <person name="Rodrigues-Filho E."/>
        </authorList>
    </citation>
    <scope>NUCLEOTIDE SEQUENCE [LARGE SCALE GENOMIC DNA]</scope>
    <source>
        <strain evidence="11">LaBioMMi 136</strain>
    </source>
</reference>
<dbReference type="FunFam" id="1.10.357.140:FF:000008">
    <property type="entry name" value="4-hydroxybenzoate octaprenyltransferase"/>
    <property type="match status" value="1"/>
</dbReference>
<comment type="similarity">
    <text evidence="4">Belongs to the UbiA prenyltransferase family.</text>
</comment>
<keyword evidence="6 9" id="KW-0812">Transmembrane</keyword>
<dbReference type="AlphaFoldDB" id="A0A1S9RMU6"/>
<dbReference type="CDD" id="cd13959">
    <property type="entry name" value="PT_UbiA_COQ2"/>
    <property type="match status" value="1"/>
</dbReference>
<sequence length="316" mass="34317">MPTKGDYQPPKNGILSKLPESTVPYGELLRIHRPLGYYLNISPYVVGVAYTAAISPVTLPATFLLGRLVILSLWGFCIRSAGCAWNDLIDMDIDRQVSRTKLRPLPRGAVSPSGAALLTAFMFGCGGSLLLLLPSQCAFEAAIVVFFALLYPFGKRFSDHPQLILTNIAWAIPMAMSSLDMNPLDFPIPTLAMSFSIASVIVMIDIVYACQDAEEDKKVGARSMAVRYMEITDQIAYSLFFSGTLSLLAGGILRGLGIPFLIFSVGGHFVGFLRFLRASLGNGAKSALVESRAKSSCLLATVFLVFGLCFEYCVRL</sequence>
<dbReference type="Proteomes" id="UP000190744">
    <property type="component" value="Unassembled WGS sequence"/>
</dbReference>
<dbReference type="GO" id="GO:0140722">
    <property type="term" value="P:mycophenolic acid biosynthetic process"/>
    <property type="evidence" value="ECO:0007669"/>
    <property type="project" value="UniProtKB-ARBA"/>
</dbReference>
<organism evidence="10 11">
    <name type="scientific">Penicillium brasilianum</name>
    <dbReference type="NCBI Taxonomy" id="104259"/>
    <lineage>
        <taxon>Eukaryota</taxon>
        <taxon>Fungi</taxon>
        <taxon>Dikarya</taxon>
        <taxon>Ascomycota</taxon>
        <taxon>Pezizomycotina</taxon>
        <taxon>Eurotiomycetes</taxon>
        <taxon>Eurotiomycetidae</taxon>
        <taxon>Eurotiales</taxon>
        <taxon>Aspergillaceae</taxon>
        <taxon>Penicillium</taxon>
    </lineage>
</organism>
<keyword evidence="5" id="KW-0808">Transferase</keyword>
<dbReference type="Gene3D" id="1.20.120.1780">
    <property type="entry name" value="UbiA prenyltransferase"/>
    <property type="match status" value="1"/>
</dbReference>
<dbReference type="InterPro" id="IPR000537">
    <property type="entry name" value="UbiA_prenyltransferase"/>
</dbReference>
<comment type="subcellular location">
    <subcellularLocation>
        <location evidence="2">Membrane</location>
        <topology evidence="2">Multi-pass membrane protein</topology>
    </subcellularLocation>
</comment>
<dbReference type="PANTHER" id="PTHR11048:SF39">
    <property type="entry name" value="POLYPRENYL TRANSFERASE AUSN"/>
    <property type="match status" value="1"/>
</dbReference>
<keyword evidence="8 9" id="KW-0472">Membrane</keyword>
<dbReference type="GO" id="GO:0008412">
    <property type="term" value="F:4-hydroxybenzoate polyprenyltransferase activity"/>
    <property type="evidence" value="ECO:0007669"/>
    <property type="project" value="TreeGrafter"/>
</dbReference>
<dbReference type="GO" id="GO:0016114">
    <property type="term" value="P:terpenoid biosynthetic process"/>
    <property type="evidence" value="ECO:0007669"/>
    <property type="project" value="UniProtKB-UniPathway"/>
</dbReference>
<proteinExistence type="inferred from homology"/>
<accession>A0A1S9RMU6</accession>
<dbReference type="Pfam" id="PF01040">
    <property type="entry name" value="UbiA"/>
    <property type="match status" value="1"/>
</dbReference>
<comment type="cofactor">
    <cofactor evidence="1">
        <name>Mg(2+)</name>
        <dbReference type="ChEBI" id="CHEBI:18420"/>
    </cofactor>
</comment>
<dbReference type="EMBL" id="LJBN01000133">
    <property type="protein sequence ID" value="OOQ86833.1"/>
    <property type="molecule type" value="Genomic_DNA"/>
</dbReference>
<feature type="transmembrane region" description="Helical" evidence="9">
    <location>
        <begin position="191"/>
        <end position="210"/>
    </location>
</feature>
<evidence type="ECO:0000256" key="3">
    <source>
        <dbReference type="ARBA" id="ARBA00004721"/>
    </source>
</evidence>
<evidence type="ECO:0000256" key="9">
    <source>
        <dbReference type="SAM" id="Phobius"/>
    </source>
</evidence>
<feature type="transmembrane region" description="Helical" evidence="9">
    <location>
        <begin position="231"/>
        <end position="252"/>
    </location>
</feature>
<dbReference type="PROSITE" id="PS00943">
    <property type="entry name" value="UBIA"/>
    <property type="match status" value="1"/>
</dbReference>
<protein>
    <submittedName>
        <fullName evidence="10">Uncharacterized protein</fullName>
    </submittedName>
</protein>
<feature type="transmembrane region" description="Helical" evidence="9">
    <location>
        <begin position="129"/>
        <end position="151"/>
    </location>
</feature>
<comment type="caution">
    <text evidence="10">The sequence shown here is derived from an EMBL/GenBank/DDBJ whole genome shotgun (WGS) entry which is preliminary data.</text>
</comment>
<dbReference type="GO" id="GO:0006744">
    <property type="term" value="P:ubiquinone biosynthetic process"/>
    <property type="evidence" value="ECO:0007669"/>
    <property type="project" value="TreeGrafter"/>
</dbReference>
<feature type="transmembrane region" description="Helical" evidence="9">
    <location>
        <begin position="297"/>
        <end position="314"/>
    </location>
</feature>
<dbReference type="GO" id="GO:0005743">
    <property type="term" value="C:mitochondrial inner membrane"/>
    <property type="evidence" value="ECO:0007669"/>
    <property type="project" value="TreeGrafter"/>
</dbReference>
<evidence type="ECO:0000256" key="8">
    <source>
        <dbReference type="ARBA" id="ARBA00023136"/>
    </source>
</evidence>
<keyword evidence="7 9" id="KW-1133">Transmembrane helix</keyword>
<evidence type="ECO:0000256" key="4">
    <source>
        <dbReference type="ARBA" id="ARBA00005985"/>
    </source>
</evidence>
<evidence type="ECO:0000256" key="7">
    <source>
        <dbReference type="ARBA" id="ARBA00022989"/>
    </source>
</evidence>
<evidence type="ECO:0000313" key="10">
    <source>
        <dbReference type="EMBL" id="OOQ86833.1"/>
    </source>
</evidence>
<dbReference type="PANTHER" id="PTHR11048">
    <property type="entry name" value="PRENYLTRANSFERASES"/>
    <property type="match status" value="1"/>
</dbReference>
<name>A0A1S9RMU6_PENBI</name>
<feature type="transmembrane region" description="Helical" evidence="9">
    <location>
        <begin position="258"/>
        <end position="276"/>
    </location>
</feature>
<evidence type="ECO:0000256" key="6">
    <source>
        <dbReference type="ARBA" id="ARBA00022692"/>
    </source>
</evidence>
<dbReference type="InterPro" id="IPR039653">
    <property type="entry name" value="Prenyltransferase"/>
</dbReference>
<gene>
    <name evidence="10" type="ORF">PEBR_19784</name>
</gene>
<evidence type="ECO:0000256" key="5">
    <source>
        <dbReference type="ARBA" id="ARBA00022679"/>
    </source>
</evidence>
<evidence type="ECO:0000256" key="1">
    <source>
        <dbReference type="ARBA" id="ARBA00001946"/>
    </source>
</evidence>